<accession>A0AAV3QYG7</accession>
<proteinExistence type="predicted"/>
<sequence length="154" mass="17830">MIGPGKKANPYLYSLVVKHMMHGPCGEMNFSNLCMREGRCKNYYPKSFTEYTTHGKGSYPNYRRRNDMRTAKVGGHLLDNCWVIPYNSTSLLQFNYHVNVEICCNIKAVKYLYKYVHKGHDKVMFRIASDNPGSDVDEISNFQNARWMSPVKVT</sequence>
<protein>
    <submittedName>
        <fullName evidence="1">Uncharacterized protein</fullName>
    </submittedName>
</protein>
<reference evidence="1 2" key="1">
    <citation type="submission" date="2024-01" db="EMBL/GenBank/DDBJ databases">
        <title>The complete chloroplast genome sequence of Lithospermum erythrorhizon: insights into the phylogenetic relationship among Boraginaceae species and the maternal lineages of purple gromwells.</title>
        <authorList>
            <person name="Okada T."/>
            <person name="Watanabe K."/>
        </authorList>
    </citation>
    <scope>NUCLEOTIDE SEQUENCE [LARGE SCALE GENOMIC DNA]</scope>
</reference>
<keyword evidence="2" id="KW-1185">Reference proteome</keyword>
<dbReference type="AlphaFoldDB" id="A0AAV3QYG7"/>
<evidence type="ECO:0000313" key="2">
    <source>
        <dbReference type="Proteomes" id="UP001454036"/>
    </source>
</evidence>
<evidence type="ECO:0000313" key="1">
    <source>
        <dbReference type="EMBL" id="GAA0169079.1"/>
    </source>
</evidence>
<gene>
    <name evidence="1" type="ORF">LIER_23636</name>
</gene>
<comment type="caution">
    <text evidence="1">The sequence shown here is derived from an EMBL/GenBank/DDBJ whole genome shotgun (WGS) entry which is preliminary data.</text>
</comment>
<name>A0AAV3QYG7_LITER</name>
<dbReference type="EMBL" id="BAABME010006701">
    <property type="protein sequence ID" value="GAA0169079.1"/>
    <property type="molecule type" value="Genomic_DNA"/>
</dbReference>
<dbReference type="Proteomes" id="UP001454036">
    <property type="component" value="Unassembled WGS sequence"/>
</dbReference>
<dbReference type="PANTHER" id="PTHR10492">
    <property type="match status" value="1"/>
</dbReference>
<dbReference type="PANTHER" id="PTHR10492:SF94">
    <property type="entry name" value="ATP-DEPENDENT DNA HELICASE"/>
    <property type="match status" value="1"/>
</dbReference>
<organism evidence="1 2">
    <name type="scientific">Lithospermum erythrorhizon</name>
    <name type="common">Purple gromwell</name>
    <name type="synonym">Lithospermum officinale var. erythrorhizon</name>
    <dbReference type="NCBI Taxonomy" id="34254"/>
    <lineage>
        <taxon>Eukaryota</taxon>
        <taxon>Viridiplantae</taxon>
        <taxon>Streptophyta</taxon>
        <taxon>Embryophyta</taxon>
        <taxon>Tracheophyta</taxon>
        <taxon>Spermatophyta</taxon>
        <taxon>Magnoliopsida</taxon>
        <taxon>eudicotyledons</taxon>
        <taxon>Gunneridae</taxon>
        <taxon>Pentapetalae</taxon>
        <taxon>asterids</taxon>
        <taxon>lamiids</taxon>
        <taxon>Boraginales</taxon>
        <taxon>Boraginaceae</taxon>
        <taxon>Boraginoideae</taxon>
        <taxon>Lithospermeae</taxon>
        <taxon>Lithospermum</taxon>
    </lineage>
</organism>